<dbReference type="EMBL" id="NMTR01000012">
    <property type="protein sequence ID" value="PDX61623.1"/>
    <property type="molecule type" value="Genomic_DNA"/>
</dbReference>
<proteinExistence type="predicted"/>
<evidence type="ECO:0000313" key="2">
    <source>
        <dbReference type="Proteomes" id="UP000220959"/>
    </source>
</evidence>
<accession>A0ACC9D0G9</accession>
<gene>
    <name evidence="1" type="ORF">CGS49_04285</name>
</gene>
<name>A0ACC9D0G9_9FIRM</name>
<dbReference type="Proteomes" id="UP000220959">
    <property type="component" value="Unassembled WGS sequence"/>
</dbReference>
<keyword evidence="2" id="KW-1185">Reference proteome</keyword>
<sequence>MFFITDSSFFLFPAAHHRPLCGKDYPHKHSRGVSAAPDYKAMYFELFRASVQAAQLLQDAQVRAEQQLLDADLPPIRLGQPEKKDEE</sequence>
<evidence type="ECO:0000313" key="1">
    <source>
        <dbReference type="EMBL" id="PDX61623.1"/>
    </source>
</evidence>
<protein>
    <submittedName>
        <fullName evidence="1">Uncharacterized protein</fullName>
    </submittedName>
</protein>
<reference evidence="1 2" key="1">
    <citation type="journal article" date="2017" name="Front. Microbiol.">
        <title>New Insights into the Diversity of the Genus Faecalibacterium.</title>
        <authorList>
            <person name="Benevides L."/>
            <person name="Burman S."/>
            <person name="Martin R."/>
            <person name="Robert V."/>
            <person name="Thomas M."/>
            <person name="Miquel S."/>
            <person name="Chain F."/>
            <person name="Sokol H."/>
            <person name="Bermudez-Humaran L.G."/>
            <person name="Morrison M."/>
            <person name="Langella P."/>
            <person name="Azevedo V.A."/>
            <person name="Chatel J.M."/>
            <person name="Soares S."/>
        </authorList>
    </citation>
    <scope>NUCLEOTIDE SEQUENCE [LARGE SCALE GENOMIC DNA]</scope>
    <source>
        <strain evidence="2">CNCM I-4541</strain>
    </source>
</reference>
<comment type="caution">
    <text evidence="1">The sequence shown here is derived from an EMBL/GenBank/DDBJ whole genome shotgun (WGS) entry which is preliminary data.</text>
</comment>
<organism evidence="1 2">
    <name type="scientific">Faecalibacterium langellae</name>
    <dbReference type="NCBI Taxonomy" id="3435293"/>
    <lineage>
        <taxon>Bacteria</taxon>
        <taxon>Bacillati</taxon>
        <taxon>Bacillota</taxon>
        <taxon>Clostridia</taxon>
        <taxon>Eubacteriales</taxon>
        <taxon>Oscillospiraceae</taxon>
        <taxon>Faecalibacterium</taxon>
    </lineage>
</organism>